<evidence type="ECO:0000313" key="1">
    <source>
        <dbReference type="EMBL" id="SHO48498.1"/>
    </source>
</evidence>
<dbReference type="STRING" id="1121416.SAMN02745220_02333"/>
<gene>
    <name evidence="1" type="ORF">SAMN02745220_02333</name>
</gene>
<dbReference type="AlphaFoldDB" id="A0A1M7Y7J9"/>
<proteinExistence type="predicted"/>
<evidence type="ECO:0000313" key="2">
    <source>
        <dbReference type="Proteomes" id="UP000184603"/>
    </source>
</evidence>
<dbReference type="Proteomes" id="UP000184603">
    <property type="component" value="Unassembled WGS sequence"/>
</dbReference>
<sequence length="86" mass="9291">MSKSPQMGMGLDHATDNCGGDQIGRKPIGKLNNYLNVPLRSTVLNICADRSVISVNRKNKHFPLSGGATEGDLLGMPQHNLFKGWA</sequence>
<organism evidence="1 2">
    <name type="scientific">Desulfopila aestuarii DSM 18488</name>
    <dbReference type="NCBI Taxonomy" id="1121416"/>
    <lineage>
        <taxon>Bacteria</taxon>
        <taxon>Pseudomonadati</taxon>
        <taxon>Thermodesulfobacteriota</taxon>
        <taxon>Desulfobulbia</taxon>
        <taxon>Desulfobulbales</taxon>
        <taxon>Desulfocapsaceae</taxon>
        <taxon>Desulfopila</taxon>
    </lineage>
</organism>
<dbReference type="EMBL" id="FRFE01000010">
    <property type="protein sequence ID" value="SHO48498.1"/>
    <property type="molecule type" value="Genomic_DNA"/>
</dbReference>
<accession>A0A1M7Y7J9</accession>
<protein>
    <submittedName>
        <fullName evidence="1">Uncharacterized protein</fullName>
    </submittedName>
</protein>
<name>A0A1M7Y7J9_9BACT</name>
<reference evidence="1 2" key="1">
    <citation type="submission" date="2016-12" db="EMBL/GenBank/DDBJ databases">
        <authorList>
            <person name="Song W.-J."/>
            <person name="Kurnit D.M."/>
        </authorList>
    </citation>
    <scope>NUCLEOTIDE SEQUENCE [LARGE SCALE GENOMIC DNA]</scope>
    <source>
        <strain evidence="1 2">DSM 18488</strain>
    </source>
</reference>
<keyword evidence="2" id="KW-1185">Reference proteome</keyword>